<evidence type="ECO:0000259" key="4">
    <source>
        <dbReference type="PROSITE" id="PS50949"/>
    </source>
</evidence>
<dbReference type="InterPro" id="IPR008920">
    <property type="entry name" value="TF_FadR/GntR_C"/>
</dbReference>
<evidence type="ECO:0000256" key="3">
    <source>
        <dbReference type="ARBA" id="ARBA00023163"/>
    </source>
</evidence>
<dbReference type="PANTHER" id="PTHR43537:SF24">
    <property type="entry name" value="GLUCONATE OPERON TRANSCRIPTIONAL REPRESSOR"/>
    <property type="match status" value="1"/>
</dbReference>
<dbReference type="Pfam" id="PF07729">
    <property type="entry name" value="FCD"/>
    <property type="match status" value="1"/>
</dbReference>
<dbReference type="GO" id="GO:0003677">
    <property type="term" value="F:DNA binding"/>
    <property type="evidence" value="ECO:0007669"/>
    <property type="project" value="UniProtKB-KW"/>
</dbReference>
<protein>
    <submittedName>
        <fullName evidence="5">DNA-binding GntR family transcriptional regulator</fullName>
    </submittedName>
</protein>
<dbReference type="CDD" id="cd07377">
    <property type="entry name" value="WHTH_GntR"/>
    <property type="match status" value="1"/>
</dbReference>
<dbReference type="SUPFAM" id="SSF46785">
    <property type="entry name" value="Winged helix' DNA-binding domain"/>
    <property type="match status" value="1"/>
</dbReference>
<reference evidence="5 6" key="1">
    <citation type="submission" date="2023-07" db="EMBL/GenBank/DDBJ databases">
        <title>Sorghum-associated microbial communities from plants grown in Nebraska, USA.</title>
        <authorList>
            <person name="Schachtman D."/>
        </authorList>
    </citation>
    <scope>NUCLEOTIDE SEQUENCE [LARGE SCALE GENOMIC DNA]</scope>
    <source>
        <strain evidence="5 6">BE167</strain>
    </source>
</reference>
<evidence type="ECO:0000256" key="1">
    <source>
        <dbReference type="ARBA" id="ARBA00023015"/>
    </source>
</evidence>
<feature type="domain" description="HTH gntR-type" evidence="4">
    <location>
        <begin position="1"/>
        <end position="56"/>
    </location>
</feature>
<keyword evidence="2 5" id="KW-0238">DNA-binding</keyword>
<dbReference type="InterPro" id="IPR036390">
    <property type="entry name" value="WH_DNA-bd_sf"/>
</dbReference>
<dbReference type="InterPro" id="IPR000524">
    <property type="entry name" value="Tscrpt_reg_HTH_GntR"/>
</dbReference>
<gene>
    <name evidence="5" type="ORF">J2X01_002689</name>
</gene>
<name>A0ABU1UE61_9MICC</name>
<sequence>MDIIDGTMPPGAPLVQEQIAAKYGVSRTPVRDALVQIAADGLATAVPGQGYVVNELTDHDVHNVYEVRQALEVLAATQACGLHTPRQLVRLKSLIDEYETVDHSDAEELFRLGTAFHSALVEPSPNEYLLKLLEGVWAHPVNRRISRTLDYTPEQQATVASDHRRILDALGRNDAGAMVQILAACFHIRGEA</sequence>
<dbReference type="Pfam" id="PF00392">
    <property type="entry name" value="GntR"/>
    <property type="match status" value="1"/>
</dbReference>
<evidence type="ECO:0000313" key="5">
    <source>
        <dbReference type="EMBL" id="MDR7083395.1"/>
    </source>
</evidence>
<accession>A0ABU1UE61</accession>
<dbReference type="SUPFAM" id="SSF48008">
    <property type="entry name" value="GntR ligand-binding domain-like"/>
    <property type="match status" value="1"/>
</dbReference>
<dbReference type="PROSITE" id="PS50949">
    <property type="entry name" value="HTH_GNTR"/>
    <property type="match status" value="1"/>
</dbReference>
<keyword evidence="1" id="KW-0805">Transcription regulation</keyword>
<proteinExistence type="predicted"/>
<keyword evidence="6" id="KW-1185">Reference proteome</keyword>
<dbReference type="InterPro" id="IPR036388">
    <property type="entry name" value="WH-like_DNA-bd_sf"/>
</dbReference>
<dbReference type="InterPro" id="IPR011711">
    <property type="entry name" value="GntR_C"/>
</dbReference>
<dbReference type="Gene3D" id="1.10.10.10">
    <property type="entry name" value="Winged helix-like DNA-binding domain superfamily/Winged helix DNA-binding domain"/>
    <property type="match status" value="1"/>
</dbReference>
<keyword evidence="3" id="KW-0804">Transcription</keyword>
<dbReference type="Gene3D" id="1.20.120.530">
    <property type="entry name" value="GntR ligand-binding domain-like"/>
    <property type="match status" value="1"/>
</dbReference>
<comment type="caution">
    <text evidence="5">The sequence shown here is derived from an EMBL/GenBank/DDBJ whole genome shotgun (WGS) entry which is preliminary data.</text>
</comment>
<dbReference type="SMART" id="SM00895">
    <property type="entry name" value="FCD"/>
    <property type="match status" value="1"/>
</dbReference>
<dbReference type="Proteomes" id="UP001252243">
    <property type="component" value="Unassembled WGS sequence"/>
</dbReference>
<dbReference type="EMBL" id="JAVDVQ010000010">
    <property type="protein sequence ID" value="MDR7083395.1"/>
    <property type="molecule type" value="Genomic_DNA"/>
</dbReference>
<evidence type="ECO:0000313" key="6">
    <source>
        <dbReference type="Proteomes" id="UP001252243"/>
    </source>
</evidence>
<dbReference type="SMART" id="SM00345">
    <property type="entry name" value="HTH_GNTR"/>
    <property type="match status" value="1"/>
</dbReference>
<evidence type="ECO:0000256" key="2">
    <source>
        <dbReference type="ARBA" id="ARBA00023125"/>
    </source>
</evidence>
<organism evidence="5 6">
    <name type="scientific">Arthrobacter ginsengisoli</name>
    <dbReference type="NCBI Taxonomy" id="1356565"/>
    <lineage>
        <taxon>Bacteria</taxon>
        <taxon>Bacillati</taxon>
        <taxon>Actinomycetota</taxon>
        <taxon>Actinomycetes</taxon>
        <taxon>Micrococcales</taxon>
        <taxon>Micrococcaceae</taxon>
        <taxon>Arthrobacter</taxon>
    </lineage>
</organism>
<dbReference type="PANTHER" id="PTHR43537">
    <property type="entry name" value="TRANSCRIPTIONAL REGULATOR, GNTR FAMILY"/>
    <property type="match status" value="1"/>
</dbReference>